<evidence type="ECO:0000256" key="1">
    <source>
        <dbReference type="SAM" id="Coils"/>
    </source>
</evidence>
<sequence>MPKRARPATPAPLEALRRPLALTRAGMVLERGLRAFWPVLSLAALGFSAAAFRLQDYLPAGWLGAALWAGAAALVIALVWGAWRFRWPAPREAVARLDATLPGRPLTALSDAMVLGGNDAASRALWEAHLARMAARAAGARAVAPAPDLAPRDPFALRLTALTALVLAHLFGAPDRVLDVQAPGVPGSAEAAMGPSWEGWAEPPRYTGKPGLYLNSLDGDLIALPEGSRMAFRFYGPAGAIPFEETVSSPAALPEAETGETLQKREFIVERSGIVEVGGPGGRRFEVTVLADETPSVELVGLAERRADGKLAQPFHAIDDYAVTAGRARVSLDLDAVPRLYGLALAPEPREDLVFDLPLPISGSRADFIETLAEDAARHPWANLPVKLTLEVEDGRGQTGSTGAQAIELPGRRFFDPLASALIEARRDLLWSRENRVRVAQWLRAVSYRPDEFIPKYDIYLMLRMTVQRLETGPLTPEVRDEVAEALWQMAELLEDGGLADALAAMQQAQERLSEAIRNGASKDEIAKLMQELKEATDRYIQMLAERAQPEEGPQFGQQQPSQQITGDQIQQLMDEIQRLMEEGRMAEAQELLDQLARMMENLKVTQGQGGEGNMPGNQSMQDLAETLREQQKLSDDSFRQMQEGFGEGAEPEQPGAGEGEQGQGGTGADELAKRQHSLRQQLGRQQGLMPRLGNEPGDTARQQLDEAGRAMEEAEQALRDGDNGLAIDRQADAIEALREGMRSLGEALAEEAGRQQGNPGTDGERRLGDALGGNSAREAPRDPLGRSLGNGERFGAQDEMLGADDVYRRARDLLDEIRRRSGERLRPEDELDYLRRLLDAF</sequence>
<feature type="transmembrane region" description="Helical" evidence="3">
    <location>
        <begin position="35"/>
        <end position="54"/>
    </location>
</feature>
<organism evidence="4 5">
    <name type="scientific">Sedimentimonas flavescens</name>
    <dbReference type="NCBI Taxonomy" id="2851012"/>
    <lineage>
        <taxon>Bacteria</taxon>
        <taxon>Pseudomonadati</taxon>
        <taxon>Pseudomonadota</taxon>
        <taxon>Alphaproteobacteria</taxon>
        <taxon>Rhodobacterales</taxon>
        <taxon>Rhodobacter group</taxon>
        <taxon>Sedimentimonas</taxon>
    </lineage>
</organism>
<feature type="region of interest" description="Disordered" evidence="2">
    <location>
        <begin position="746"/>
        <end position="798"/>
    </location>
</feature>
<reference evidence="4 5" key="1">
    <citation type="submission" date="2022-10" db="EMBL/GenBank/DDBJ databases">
        <title>Sinirhodobacter sp. nov., isolated from ocean surface sediments.</title>
        <authorList>
            <person name="He W."/>
            <person name="Wang L."/>
            <person name="Zhang D.-F."/>
        </authorList>
    </citation>
    <scope>NUCLEOTIDE SEQUENCE [LARGE SCALE GENOMIC DNA]</scope>
    <source>
        <strain evidence="4 5">WL0115</strain>
    </source>
</reference>
<feature type="region of interest" description="Disordered" evidence="2">
    <location>
        <begin position="646"/>
        <end position="700"/>
    </location>
</feature>
<name>A0ABT3A2I5_9RHOB</name>
<dbReference type="Proteomes" id="UP001526166">
    <property type="component" value="Unassembled WGS sequence"/>
</dbReference>
<accession>A0ABT3A2I5</accession>
<keyword evidence="3" id="KW-1133">Transmembrane helix</keyword>
<keyword evidence="1" id="KW-0175">Coiled coil</keyword>
<feature type="compositionally biased region" description="Low complexity" evidence="2">
    <location>
        <begin position="679"/>
        <end position="694"/>
    </location>
</feature>
<comment type="caution">
    <text evidence="4">The sequence shown here is derived from an EMBL/GenBank/DDBJ whole genome shotgun (WGS) entry which is preliminary data.</text>
</comment>
<evidence type="ECO:0000256" key="2">
    <source>
        <dbReference type="SAM" id="MobiDB-lite"/>
    </source>
</evidence>
<dbReference type="Pfam" id="PF13779">
    <property type="entry name" value="DUF4175"/>
    <property type="match status" value="1"/>
</dbReference>
<dbReference type="RefSeq" id="WP_263848551.1">
    <property type="nucleotide sequence ID" value="NZ_JAOWKW010000015.1"/>
</dbReference>
<feature type="compositionally biased region" description="Gly residues" evidence="2">
    <location>
        <begin position="657"/>
        <end position="668"/>
    </location>
</feature>
<gene>
    <name evidence="4" type="ORF">OE699_15270</name>
</gene>
<evidence type="ECO:0000313" key="5">
    <source>
        <dbReference type="Proteomes" id="UP001526166"/>
    </source>
</evidence>
<feature type="coiled-coil region" evidence="1">
    <location>
        <begin position="499"/>
        <end position="609"/>
    </location>
</feature>
<keyword evidence="3" id="KW-0472">Membrane</keyword>
<dbReference type="EMBL" id="JAOWKW010000015">
    <property type="protein sequence ID" value="MCV2880204.1"/>
    <property type="molecule type" value="Genomic_DNA"/>
</dbReference>
<keyword evidence="3" id="KW-0812">Transmembrane</keyword>
<proteinExistence type="predicted"/>
<protein>
    <submittedName>
        <fullName evidence="4">DUF4175 domain-containing protein</fullName>
    </submittedName>
</protein>
<dbReference type="InterPro" id="IPR012683">
    <property type="entry name" value="CHP02302_TM"/>
</dbReference>
<feature type="transmembrane region" description="Helical" evidence="3">
    <location>
        <begin position="60"/>
        <end position="83"/>
    </location>
</feature>
<keyword evidence="5" id="KW-1185">Reference proteome</keyword>
<evidence type="ECO:0000313" key="4">
    <source>
        <dbReference type="EMBL" id="MCV2880204.1"/>
    </source>
</evidence>
<evidence type="ECO:0000256" key="3">
    <source>
        <dbReference type="SAM" id="Phobius"/>
    </source>
</evidence>